<keyword evidence="1" id="KW-0496">Mitochondrion</keyword>
<evidence type="ECO:0000313" key="1">
    <source>
        <dbReference type="EMBL" id="CCE89237.1"/>
    </source>
</evidence>
<dbReference type="RefSeq" id="YP_007374954.1">
    <property type="nucleotide sequence ID" value="NC_020148.1"/>
</dbReference>
<dbReference type="GeneID" id="14469562"/>
<dbReference type="AlphaFoldDB" id="L8B9D6"/>
<proteinExistence type="predicted"/>
<geneLocation type="mitochondrion" evidence="1"/>
<accession>L8B9D6</accession>
<organism evidence="1">
    <name type="scientific">Phlebia radiata</name>
    <name type="common">White-rot fungus</name>
    <dbReference type="NCBI Taxonomy" id="5308"/>
    <lineage>
        <taxon>Eukaryota</taxon>
        <taxon>Fungi</taxon>
        <taxon>Dikarya</taxon>
        <taxon>Basidiomycota</taxon>
        <taxon>Agaricomycotina</taxon>
        <taxon>Agaricomycetes</taxon>
        <taxon>Polyporales</taxon>
        <taxon>Meruliaceae</taxon>
        <taxon>Phlebia</taxon>
    </lineage>
</organism>
<dbReference type="EMBL" id="HE613568">
    <property type="protein sequence ID" value="CCE89237.1"/>
    <property type="molecule type" value="Genomic_DNA"/>
</dbReference>
<gene>
    <name evidence="1" type="ORF">PRA_mt0170</name>
</gene>
<sequence length="79" mass="8919">MIQSSAYRTYISFFMPELINLLGLFLISTASCLTLFMSPTLLALVICHCSCLTTGCRLLLLGWSNSDLRFSTNSSSWWR</sequence>
<reference evidence="1" key="1">
    <citation type="journal article" date="2014" name="PLoS ONE">
        <title>Mitochondrial Genome of Phlebia radiata Is the Second Largest (156 kbp) among Fungi and Features Signs of Genome Flexibility and Recent Recombination Events.</title>
        <authorList>
            <person name="Salavirta H."/>
            <person name="Oksanen I."/>
            <person name="Kuuskeri J."/>
            <person name="Makela M."/>
            <person name="Laine P."/>
            <person name="Paulin L."/>
            <person name="Lundell T."/>
        </authorList>
    </citation>
    <scope>NUCLEOTIDE SEQUENCE</scope>
    <source>
        <strain evidence="1">79</strain>
    </source>
</reference>
<protein>
    <submittedName>
        <fullName evidence="1">Uncharacterized protein</fullName>
    </submittedName>
</protein>
<name>L8B9D6_PHLRA</name>